<sequence length="251" mass="26714">MDWRAMSRSRSRISMDWRPTSRSRSRPPETTTSFDQSMHDPYGNNMHMGGYGGMGYGVNLGAGGYGAGGGFGAMGMGGFPASAPNPSTGVFEEIEANHQQQGPAPMGRMGLPVGMGRRSPAGNFQMQQQQFAGMSQYHQSGELSVLYESAAYEVEGTSGSVFENGESRYAGMRGYEDEYSAPASSGYGSLSKLSIPSHHGPEGFNRHVRKTSFDHTVVMKANPSGLMSSGPLARHPANGKAPASSCVHLID</sequence>
<comment type="caution">
    <text evidence="2">The sequence shown here is derived from an EMBL/GenBank/DDBJ whole genome shotgun (WGS) entry which is preliminary data.</text>
</comment>
<proteinExistence type="predicted"/>
<dbReference type="EMBL" id="QPFP01000003">
    <property type="protein sequence ID" value="TEB38176.1"/>
    <property type="molecule type" value="Genomic_DNA"/>
</dbReference>
<evidence type="ECO:0000313" key="2">
    <source>
        <dbReference type="EMBL" id="TEB38176.1"/>
    </source>
</evidence>
<protein>
    <submittedName>
        <fullName evidence="2">Uncharacterized protein</fullName>
    </submittedName>
</protein>
<feature type="region of interest" description="Disordered" evidence="1">
    <location>
        <begin position="1"/>
        <end position="41"/>
    </location>
</feature>
<accession>A0A4Y7TVH0</accession>
<evidence type="ECO:0000313" key="3">
    <source>
        <dbReference type="Proteomes" id="UP000298030"/>
    </source>
</evidence>
<evidence type="ECO:0000256" key="1">
    <source>
        <dbReference type="SAM" id="MobiDB-lite"/>
    </source>
</evidence>
<organism evidence="2 3">
    <name type="scientific">Coprinellus micaceus</name>
    <name type="common">Glistening ink-cap mushroom</name>
    <name type="synonym">Coprinus micaceus</name>
    <dbReference type="NCBI Taxonomy" id="71717"/>
    <lineage>
        <taxon>Eukaryota</taxon>
        <taxon>Fungi</taxon>
        <taxon>Dikarya</taxon>
        <taxon>Basidiomycota</taxon>
        <taxon>Agaricomycotina</taxon>
        <taxon>Agaricomycetes</taxon>
        <taxon>Agaricomycetidae</taxon>
        <taxon>Agaricales</taxon>
        <taxon>Agaricineae</taxon>
        <taxon>Psathyrellaceae</taxon>
        <taxon>Coprinellus</taxon>
    </lineage>
</organism>
<dbReference type="AlphaFoldDB" id="A0A4Y7TVH0"/>
<name>A0A4Y7TVH0_COPMI</name>
<feature type="region of interest" description="Disordered" evidence="1">
    <location>
        <begin position="227"/>
        <end position="251"/>
    </location>
</feature>
<gene>
    <name evidence="2" type="ORF">FA13DRAFT_728809</name>
</gene>
<reference evidence="2 3" key="1">
    <citation type="journal article" date="2019" name="Nat. Ecol. Evol.">
        <title>Megaphylogeny resolves global patterns of mushroom evolution.</title>
        <authorList>
            <person name="Varga T."/>
            <person name="Krizsan K."/>
            <person name="Foldi C."/>
            <person name="Dima B."/>
            <person name="Sanchez-Garcia M."/>
            <person name="Sanchez-Ramirez S."/>
            <person name="Szollosi G.J."/>
            <person name="Szarkandi J.G."/>
            <person name="Papp V."/>
            <person name="Albert L."/>
            <person name="Andreopoulos W."/>
            <person name="Angelini C."/>
            <person name="Antonin V."/>
            <person name="Barry K.W."/>
            <person name="Bougher N.L."/>
            <person name="Buchanan P."/>
            <person name="Buyck B."/>
            <person name="Bense V."/>
            <person name="Catcheside P."/>
            <person name="Chovatia M."/>
            <person name="Cooper J."/>
            <person name="Damon W."/>
            <person name="Desjardin D."/>
            <person name="Finy P."/>
            <person name="Geml J."/>
            <person name="Haridas S."/>
            <person name="Hughes K."/>
            <person name="Justo A."/>
            <person name="Karasinski D."/>
            <person name="Kautmanova I."/>
            <person name="Kiss B."/>
            <person name="Kocsube S."/>
            <person name="Kotiranta H."/>
            <person name="LaButti K.M."/>
            <person name="Lechner B.E."/>
            <person name="Liimatainen K."/>
            <person name="Lipzen A."/>
            <person name="Lukacs Z."/>
            <person name="Mihaltcheva S."/>
            <person name="Morgado L.N."/>
            <person name="Niskanen T."/>
            <person name="Noordeloos M.E."/>
            <person name="Ohm R.A."/>
            <person name="Ortiz-Santana B."/>
            <person name="Ovrebo C."/>
            <person name="Racz N."/>
            <person name="Riley R."/>
            <person name="Savchenko A."/>
            <person name="Shiryaev A."/>
            <person name="Soop K."/>
            <person name="Spirin V."/>
            <person name="Szebenyi C."/>
            <person name="Tomsovsky M."/>
            <person name="Tulloss R.E."/>
            <person name="Uehling J."/>
            <person name="Grigoriev I.V."/>
            <person name="Vagvolgyi C."/>
            <person name="Papp T."/>
            <person name="Martin F.M."/>
            <person name="Miettinen O."/>
            <person name="Hibbett D.S."/>
            <person name="Nagy L.G."/>
        </authorList>
    </citation>
    <scope>NUCLEOTIDE SEQUENCE [LARGE SCALE GENOMIC DNA]</scope>
    <source>
        <strain evidence="2 3">FP101781</strain>
    </source>
</reference>
<feature type="compositionally biased region" description="Low complexity" evidence="1">
    <location>
        <begin position="1"/>
        <end position="33"/>
    </location>
</feature>
<keyword evidence="3" id="KW-1185">Reference proteome</keyword>
<dbReference type="Proteomes" id="UP000298030">
    <property type="component" value="Unassembled WGS sequence"/>
</dbReference>
<dbReference type="STRING" id="71717.A0A4Y7TVH0"/>